<keyword evidence="2" id="KW-0012">Acyltransferase</keyword>
<dbReference type="PANTHER" id="PTHR42791:SF1">
    <property type="entry name" value="N-ACETYLTRANSFERASE DOMAIN-CONTAINING PROTEIN"/>
    <property type="match status" value="1"/>
</dbReference>
<proteinExistence type="predicted"/>
<dbReference type="AlphaFoldDB" id="A0A0G4PXW1"/>
<protein>
    <submittedName>
        <fullName evidence="2">Acyl-CoA N-acyltransferase</fullName>
    </submittedName>
</protein>
<sequence>MSKQKLTVNLFPAHNDLSISAVARTVNAAFSSDPLIEWLRPNATPWAYQDAMAQKWQYRRVQNVMLGGVVLQSASVVQMAREYPRRNKTIEHSASAVAPEKRAQVSVSEEPNIAASQDDAGAVVFLFQPKGYLPWSLSSLWFACKLWLLETFNPVKDNSCSDKRVEKLMSKHASGKEALQARYPKLWYLEVVVVHPLLQSRGLGGGVMRAILEQVAGNPIFLECTRQENIAFYEGFGFKTIGEVELTDTPAHPDDDGKLKYWVMIREGDGTN</sequence>
<keyword evidence="2" id="KW-0808">Transferase</keyword>
<dbReference type="GO" id="GO:0016747">
    <property type="term" value="F:acyltransferase activity, transferring groups other than amino-acyl groups"/>
    <property type="evidence" value="ECO:0007669"/>
    <property type="project" value="InterPro"/>
</dbReference>
<evidence type="ECO:0000313" key="2">
    <source>
        <dbReference type="EMBL" id="CRL31242.1"/>
    </source>
</evidence>
<reference evidence="2 3" key="1">
    <citation type="journal article" date="2014" name="Nat. Commun.">
        <title>Multiple recent horizontal transfers of a large genomic region in cheese making fungi.</title>
        <authorList>
            <person name="Cheeseman K."/>
            <person name="Ropars J."/>
            <person name="Renault P."/>
            <person name="Dupont J."/>
            <person name="Gouzy J."/>
            <person name="Branca A."/>
            <person name="Abraham A.L."/>
            <person name="Ceppi M."/>
            <person name="Conseiller E."/>
            <person name="Debuchy R."/>
            <person name="Malagnac F."/>
            <person name="Goarin A."/>
            <person name="Silar P."/>
            <person name="Lacoste S."/>
            <person name="Sallet E."/>
            <person name="Bensimon A."/>
            <person name="Giraud T."/>
            <person name="Brygoo Y."/>
        </authorList>
    </citation>
    <scope>NUCLEOTIDE SEQUENCE [LARGE SCALE GENOMIC DNA]</scope>
    <source>
        <strain evidence="3">FM 013</strain>
    </source>
</reference>
<dbReference type="SUPFAM" id="SSF55729">
    <property type="entry name" value="Acyl-CoA N-acyltransferases (Nat)"/>
    <property type="match status" value="1"/>
</dbReference>
<gene>
    <name evidence="2" type="ORF">PCAMFM013_S095g000004</name>
</gene>
<name>A0A0G4PXW1_PENC3</name>
<dbReference type="InterPro" id="IPR052523">
    <property type="entry name" value="Trichothecene_AcTrans"/>
</dbReference>
<dbReference type="InterPro" id="IPR016181">
    <property type="entry name" value="Acyl_CoA_acyltransferase"/>
</dbReference>
<organism evidence="2 3">
    <name type="scientific">Penicillium camemberti (strain FM 013)</name>
    <dbReference type="NCBI Taxonomy" id="1429867"/>
    <lineage>
        <taxon>Eukaryota</taxon>
        <taxon>Fungi</taxon>
        <taxon>Dikarya</taxon>
        <taxon>Ascomycota</taxon>
        <taxon>Pezizomycotina</taxon>
        <taxon>Eurotiomycetes</taxon>
        <taxon>Eurotiomycetidae</taxon>
        <taxon>Eurotiales</taxon>
        <taxon>Aspergillaceae</taxon>
        <taxon>Penicillium</taxon>
    </lineage>
</organism>
<dbReference type="EMBL" id="HG793226">
    <property type="protein sequence ID" value="CRL31242.1"/>
    <property type="molecule type" value="Genomic_DNA"/>
</dbReference>
<accession>A0A0G4PXW1</accession>
<dbReference type="Pfam" id="PF00583">
    <property type="entry name" value="Acetyltransf_1"/>
    <property type="match status" value="1"/>
</dbReference>
<dbReference type="InterPro" id="IPR000182">
    <property type="entry name" value="GNAT_dom"/>
</dbReference>
<evidence type="ECO:0000313" key="3">
    <source>
        <dbReference type="Proteomes" id="UP000053732"/>
    </source>
</evidence>
<dbReference type="PANTHER" id="PTHR42791">
    <property type="entry name" value="GNAT FAMILY ACETYLTRANSFERASE"/>
    <property type="match status" value="1"/>
</dbReference>
<dbReference type="Proteomes" id="UP000053732">
    <property type="component" value="Unassembled WGS sequence"/>
</dbReference>
<keyword evidence="3" id="KW-1185">Reference proteome</keyword>
<evidence type="ECO:0000259" key="1">
    <source>
        <dbReference type="Pfam" id="PF00583"/>
    </source>
</evidence>
<feature type="domain" description="N-acetyltransferase" evidence="1">
    <location>
        <begin position="184"/>
        <end position="238"/>
    </location>
</feature>
<dbReference type="Gene3D" id="3.40.630.30">
    <property type="match status" value="1"/>
</dbReference>